<protein>
    <submittedName>
        <fullName evidence="1">Uncharacterized protein</fullName>
    </submittedName>
</protein>
<organism evidence="1 2">
    <name type="scientific">Papaver somniferum</name>
    <name type="common">Opium poppy</name>
    <dbReference type="NCBI Taxonomy" id="3469"/>
    <lineage>
        <taxon>Eukaryota</taxon>
        <taxon>Viridiplantae</taxon>
        <taxon>Streptophyta</taxon>
        <taxon>Embryophyta</taxon>
        <taxon>Tracheophyta</taxon>
        <taxon>Spermatophyta</taxon>
        <taxon>Magnoliopsida</taxon>
        <taxon>Ranunculales</taxon>
        <taxon>Papaveraceae</taxon>
        <taxon>Papaveroideae</taxon>
        <taxon>Papaver</taxon>
    </lineage>
</organism>
<dbReference type="AlphaFoldDB" id="A0A4Y7L299"/>
<dbReference type="Proteomes" id="UP000316621">
    <property type="component" value="Chromosome 9"/>
</dbReference>
<reference evidence="1 2" key="1">
    <citation type="journal article" date="2018" name="Science">
        <title>The opium poppy genome and morphinan production.</title>
        <authorList>
            <person name="Guo L."/>
            <person name="Winzer T."/>
            <person name="Yang X."/>
            <person name="Li Y."/>
            <person name="Ning Z."/>
            <person name="He Z."/>
            <person name="Teodor R."/>
            <person name="Lu Y."/>
            <person name="Bowser T.A."/>
            <person name="Graham I.A."/>
            <person name="Ye K."/>
        </authorList>
    </citation>
    <scope>NUCLEOTIDE SEQUENCE [LARGE SCALE GENOMIC DNA]</scope>
    <source>
        <strain evidence="2">cv. HN1</strain>
        <tissue evidence="1">Leaves</tissue>
    </source>
</reference>
<sequence>MMFTLPPAESCIIKSIFQEKEEKLEVSAYKFKAKCIEFLQLESNWTCPQTGKRWVPRWKPVLQLVQKLRKELHTININETASKVLDKKTERREMKLKVLIVFVT</sequence>
<name>A0A4Y7L299_PAPSO</name>
<dbReference type="Gramene" id="RZC78772">
    <property type="protein sequence ID" value="RZC78772"/>
    <property type="gene ID" value="C5167_002965"/>
</dbReference>
<evidence type="ECO:0000313" key="2">
    <source>
        <dbReference type="Proteomes" id="UP000316621"/>
    </source>
</evidence>
<dbReference type="EMBL" id="CM010723">
    <property type="protein sequence ID" value="RZC78772.1"/>
    <property type="molecule type" value="Genomic_DNA"/>
</dbReference>
<keyword evidence="2" id="KW-1185">Reference proteome</keyword>
<accession>A0A4Y7L299</accession>
<gene>
    <name evidence="1" type="ORF">C5167_002965</name>
</gene>
<proteinExistence type="predicted"/>
<evidence type="ECO:0000313" key="1">
    <source>
        <dbReference type="EMBL" id="RZC78772.1"/>
    </source>
</evidence>